<dbReference type="EMBL" id="JBHSFW010000007">
    <property type="protein sequence ID" value="MFC4619330.1"/>
    <property type="molecule type" value="Genomic_DNA"/>
</dbReference>
<keyword evidence="3" id="KW-1003">Cell membrane</keyword>
<feature type="transmembrane region" description="Helical" evidence="7">
    <location>
        <begin position="27"/>
        <end position="48"/>
    </location>
</feature>
<organism evidence="9 10">
    <name type="scientific">Camelliibacillus cellulosilyticus</name>
    <dbReference type="NCBI Taxonomy" id="2174486"/>
    <lineage>
        <taxon>Bacteria</taxon>
        <taxon>Bacillati</taxon>
        <taxon>Bacillota</taxon>
        <taxon>Bacilli</taxon>
        <taxon>Bacillales</taxon>
        <taxon>Sporolactobacillaceae</taxon>
        <taxon>Camelliibacillus</taxon>
    </lineage>
</organism>
<dbReference type="PANTHER" id="PTHR43744:SF8">
    <property type="entry name" value="SN-GLYCEROL-3-PHOSPHATE TRANSPORT SYSTEM PERMEASE PROTEIN UGPE"/>
    <property type="match status" value="1"/>
</dbReference>
<feature type="transmembrane region" description="Helical" evidence="7">
    <location>
        <begin position="200"/>
        <end position="224"/>
    </location>
</feature>
<feature type="transmembrane region" description="Helical" evidence="7">
    <location>
        <begin position="91"/>
        <end position="110"/>
    </location>
</feature>
<evidence type="ECO:0000256" key="6">
    <source>
        <dbReference type="ARBA" id="ARBA00023136"/>
    </source>
</evidence>
<accession>A0ABV9GRM0</accession>
<evidence type="ECO:0000256" key="1">
    <source>
        <dbReference type="ARBA" id="ARBA00004651"/>
    </source>
</evidence>
<protein>
    <submittedName>
        <fullName evidence="9">Carbohydrate ABC transporter permease</fullName>
    </submittedName>
</protein>
<dbReference type="Proteomes" id="UP001596022">
    <property type="component" value="Unassembled WGS sequence"/>
</dbReference>
<keyword evidence="6 7" id="KW-0472">Membrane</keyword>
<evidence type="ECO:0000256" key="4">
    <source>
        <dbReference type="ARBA" id="ARBA00022692"/>
    </source>
</evidence>
<dbReference type="InterPro" id="IPR035906">
    <property type="entry name" value="MetI-like_sf"/>
</dbReference>
<sequence>MLDIESQKQTVWEKLQLQLFASKISRFFIYICLSLWSATTIFPLLWVINNSFKKSDDVMAHSFALATSPTLENYKNAFHTINIGQSYVNSLIMAGGAVVFTLLFGGMAAFVMSRFRFRIRGIIQTILVMSLLIPPFATVVPIFEMFANWHLNNTYWGLIIPHTAGNLPFAIFVISGYMATIPKELEEAAIMDGCSRLKMYLRIFFPLSKPSFATVAVFVFLWSYNDLFSSLIFVGGEQVRPIVVLLSEISSQYGTDYGLMATAVVLTAIPVIIVYLFIQKYIEKGLTSGAVKG</sequence>
<keyword evidence="4 7" id="KW-0812">Transmembrane</keyword>
<dbReference type="PROSITE" id="PS50928">
    <property type="entry name" value="ABC_TM1"/>
    <property type="match status" value="1"/>
</dbReference>
<feature type="transmembrane region" description="Helical" evidence="7">
    <location>
        <begin position="122"/>
        <end position="143"/>
    </location>
</feature>
<evidence type="ECO:0000256" key="7">
    <source>
        <dbReference type="RuleBase" id="RU363032"/>
    </source>
</evidence>
<evidence type="ECO:0000256" key="3">
    <source>
        <dbReference type="ARBA" id="ARBA00022475"/>
    </source>
</evidence>
<comment type="caution">
    <text evidence="9">The sequence shown here is derived from an EMBL/GenBank/DDBJ whole genome shotgun (WGS) entry which is preliminary data.</text>
</comment>
<evidence type="ECO:0000256" key="2">
    <source>
        <dbReference type="ARBA" id="ARBA00022448"/>
    </source>
</evidence>
<comment type="subcellular location">
    <subcellularLocation>
        <location evidence="1 7">Cell membrane</location>
        <topology evidence="1 7">Multi-pass membrane protein</topology>
    </subcellularLocation>
</comment>
<feature type="domain" description="ABC transmembrane type-1" evidence="8">
    <location>
        <begin position="87"/>
        <end position="278"/>
    </location>
</feature>
<dbReference type="Pfam" id="PF00528">
    <property type="entry name" value="BPD_transp_1"/>
    <property type="match status" value="1"/>
</dbReference>
<keyword evidence="2 7" id="KW-0813">Transport</keyword>
<gene>
    <name evidence="9" type="ORF">ACFO4N_11460</name>
</gene>
<keyword evidence="10" id="KW-1185">Reference proteome</keyword>
<reference evidence="10" key="1">
    <citation type="journal article" date="2019" name="Int. J. Syst. Evol. Microbiol.">
        <title>The Global Catalogue of Microorganisms (GCM) 10K type strain sequencing project: providing services to taxonomists for standard genome sequencing and annotation.</title>
        <authorList>
            <consortium name="The Broad Institute Genomics Platform"/>
            <consortium name="The Broad Institute Genome Sequencing Center for Infectious Disease"/>
            <person name="Wu L."/>
            <person name="Ma J."/>
        </authorList>
    </citation>
    <scope>NUCLEOTIDE SEQUENCE [LARGE SCALE GENOMIC DNA]</scope>
    <source>
        <strain evidence="10">CGMCC 1.16306</strain>
    </source>
</reference>
<dbReference type="InterPro" id="IPR000515">
    <property type="entry name" value="MetI-like"/>
</dbReference>
<evidence type="ECO:0000259" key="8">
    <source>
        <dbReference type="PROSITE" id="PS50928"/>
    </source>
</evidence>
<keyword evidence="5 7" id="KW-1133">Transmembrane helix</keyword>
<name>A0ABV9GRM0_9BACL</name>
<dbReference type="SUPFAM" id="SSF161098">
    <property type="entry name" value="MetI-like"/>
    <property type="match status" value="1"/>
</dbReference>
<evidence type="ECO:0000256" key="5">
    <source>
        <dbReference type="ARBA" id="ARBA00022989"/>
    </source>
</evidence>
<feature type="transmembrane region" description="Helical" evidence="7">
    <location>
        <begin position="155"/>
        <end position="179"/>
    </location>
</feature>
<comment type="similarity">
    <text evidence="7">Belongs to the binding-protein-dependent transport system permease family.</text>
</comment>
<evidence type="ECO:0000313" key="9">
    <source>
        <dbReference type="EMBL" id="MFC4619330.1"/>
    </source>
</evidence>
<proteinExistence type="inferred from homology"/>
<evidence type="ECO:0000313" key="10">
    <source>
        <dbReference type="Proteomes" id="UP001596022"/>
    </source>
</evidence>
<feature type="transmembrane region" description="Helical" evidence="7">
    <location>
        <begin position="257"/>
        <end position="278"/>
    </location>
</feature>
<dbReference type="CDD" id="cd06261">
    <property type="entry name" value="TM_PBP2"/>
    <property type="match status" value="1"/>
</dbReference>
<dbReference type="Gene3D" id="1.10.3720.10">
    <property type="entry name" value="MetI-like"/>
    <property type="match status" value="1"/>
</dbReference>
<dbReference type="RefSeq" id="WP_376846425.1">
    <property type="nucleotide sequence ID" value="NZ_JBHSFW010000007.1"/>
</dbReference>
<dbReference type="PANTHER" id="PTHR43744">
    <property type="entry name" value="ABC TRANSPORTER PERMEASE PROTEIN MG189-RELATED-RELATED"/>
    <property type="match status" value="1"/>
</dbReference>